<dbReference type="Pfam" id="PF01476">
    <property type="entry name" value="LysM"/>
    <property type="match status" value="1"/>
</dbReference>
<dbReference type="InterPro" id="IPR045030">
    <property type="entry name" value="LYSM1-4"/>
</dbReference>
<dbReference type="SUPFAM" id="SSF54106">
    <property type="entry name" value="LysM domain"/>
    <property type="match status" value="1"/>
</dbReference>
<dbReference type="EMBL" id="BNCQ01000014">
    <property type="protein sequence ID" value="GIM03587.1"/>
    <property type="molecule type" value="Genomic_DNA"/>
</dbReference>
<dbReference type="InterPro" id="IPR036779">
    <property type="entry name" value="LysM_dom_sf"/>
</dbReference>
<sequence>LSKVLAYCNSLLPLRVIVRNLFRCFGCSSMPMSEPASRWSVLGTQLANGLQAQAMTKEHPSSIQNTFQSTLYPALAVAFSRLAPKELAQCRAVCTLWREAASSTEVRRAAFMQHWRLAGLVGSARNPMILDTAALGHFVRRHVVRRGDTLTGLAVCHGCEVTTIMRLNNLISYHSLHSREDVFLPVASASEVAGCYVLFHYCRIARRELLVLLNEAEAQTARTTMLDAEAGAGGVGGSRLRKAEEEALQGKLVALLCRSRQLDQATAKFYLAEAGWCLKKALALYEQDLQWECRAPGGRRRRRAPLQPLQD</sequence>
<comment type="caution">
    <text evidence="2">The sequence shown here is derived from an EMBL/GenBank/DDBJ whole genome shotgun (WGS) entry which is preliminary data.</text>
</comment>
<dbReference type="Pfam" id="PF12937">
    <property type="entry name" value="F-box-like"/>
    <property type="match status" value="1"/>
</dbReference>
<name>A0A8J4GB55_9CHLO</name>
<protein>
    <recommendedName>
        <fullName evidence="1">LysM domain-containing protein</fullName>
    </recommendedName>
</protein>
<dbReference type="PANTHER" id="PTHR20932">
    <property type="entry name" value="LYSM AND PUTATIVE PEPTIDOGLYCAN-BINDING DOMAIN-CONTAINING PROTEIN"/>
    <property type="match status" value="1"/>
</dbReference>
<dbReference type="CDD" id="cd00118">
    <property type="entry name" value="LysM"/>
    <property type="match status" value="1"/>
</dbReference>
<organism evidence="2 3">
    <name type="scientific">Volvox reticuliferus</name>
    <dbReference type="NCBI Taxonomy" id="1737510"/>
    <lineage>
        <taxon>Eukaryota</taxon>
        <taxon>Viridiplantae</taxon>
        <taxon>Chlorophyta</taxon>
        <taxon>core chlorophytes</taxon>
        <taxon>Chlorophyceae</taxon>
        <taxon>CS clade</taxon>
        <taxon>Chlamydomonadales</taxon>
        <taxon>Volvocaceae</taxon>
        <taxon>Volvox</taxon>
    </lineage>
</organism>
<dbReference type="AlphaFoldDB" id="A0A8J4GB55"/>
<gene>
    <name evidence="2" type="ORF">Vretimale_8315</name>
</gene>
<dbReference type="InterPro" id="IPR018392">
    <property type="entry name" value="LysM"/>
</dbReference>
<dbReference type="InterPro" id="IPR001810">
    <property type="entry name" value="F-box_dom"/>
</dbReference>
<evidence type="ECO:0000313" key="2">
    <source>
        <dbReference type="EMBL" id="GIM03587.1"/>
    </source>
</evidence>
<accession>A0A8J4GB55</accession>
<proteinExistence type="predicted"/>
<dbReference type="PROSITE" id="PS51782">
    <property type="entry name" value="LYSM"/>
    <property type="match status" value="1"/>
</dbReference>
<dbReference type="Gene3D" id="3.10.350.10">
    <property type="entry name" value="LysM domain"/>
    <property type="match status" value="1"/>
</dbReference>
<dbReference type="Proteomes" id="UP000722791">
    <property type="component" value="Unassembled WGS sequence"/>
</dbReference>
<reference evidence="2" key="1">
    <citation type="journal article" date="2021" name="Proc. Natl. Acad. Sci. U.S.A.">
        <title>Three genomes in the algal genus Volvox reveal the fate of a haploid sex-determining region after a transition to homothallism.</title>
        <authorList>
            <person name="Yamamoto K."/>
            <person name="Hamaji T."/>
            <person name="Kawai-Toyooka H."/>
            <person name="Matsuzaki R."/>
            <person name="Takahashi F."/>
            <person name="Nishimura Y."/>
            <person name="Kawachi M."/>
            <person name="Noguchi H."/>
            <person name="Minakuchi Y."/>
            <person name="Umen J.G."/>
            <person name="Toyoda A."/>
            <person name="Nozaki H."/>
        </authorList>
    </citation>
    <scope>NUCLEOTIDE SEQUENCE</scope>
    <source>
        <strain evidence="2">NIES-3785</strain>
    </source>
</reference>
<feature type="non-terminal residue" evidence="2">
    <location>
        <position position="311"/>
    </location>
</feature>
<dbReference type="SUPFAM" id="SSF81383">
    <property type="entry name" value="F-box domain"/>
    <property type="match status" value="1"/>
</dbReference>
<dbReference type="Gene3D" id="1.20.1280.50">
    <property type="match status" value="1"/>
</dbReference>
<dbReference type="PANTHER" id="PTHR20932:SF8">
    <property type="entry name" value="LD22649P"/>
    <property type="match status" value="1"/>
</dbReference>
<evidence type="ECO:0000313" key="3">
    <source>
        <dbReference type="Proteomes" id="UP000722791"/>
    </source>
</evidence>
<evidence type="ECO:0000259" key="1">
    <source>
        <dbReference type="PROSITE" id="PS51782"/>
    </source>
</evidence>
<feature type="domain" description="LysM" evidence="1">
    <location>
        <begin position="140"/>
        <end position="184"/>
    </location>
</feature>
<dbReference type="InterPro" id="IPR036047">
    <property type="entry name" value="F-box-like_dom_sf"/>
</dbReference>